<dbReference type="AlphaFoldDB" id="A0A8S3YZW6"/>
<comment type="caution">
    <text evidence="4">The sequence shown here is derived from an EMBL/GenBank/DDBJ whole genome shotgun (WGS) entry which is preliminary data.</text>
</comment>
<feature type="signal peptide" evidence="3">
    <location>
        <begin position="1"/>
        <end position="28"/>
    </location>
</feature>
<feature type="compositionally biased region" description="Polar residues" evidence="1">
    <location>
        <begin position="594"/>
        <end position="603"/>
    </location>
</feature>
<keyword evidence="2" id="KW-0472">Membrane</keyword>
<feature type="compositionally biased region" description="Polar residues" evidence="1">
    <location>
        <begin position="531"/>
        <end position="542"/>
    </location>
</feature>
<name>A0A8S3YZW6_9EUPU</name>
<feature type="compositionally biased region" description="Polar residues" evidence="1">
    <location>
        <begin position="1051"/>
        <end position="1061"/>
    </location>
</feature>
<dbReference type="EMBL" id="CAJHNH020001360">
    <property type="protein sequence ID" value="CAG5122767.1"/>
    <property type="molecule type" value="Genomic_DNA"/>
</dbReference>
<evidence type="ECO:0000313" key="4">
    <source>
        <dbReference type="EMBL" id="CAG5122767.1"/>
    </source>
</evidence>
<dbReference type="OrthoDB" id="6480633at2759"/>
<sequence>MIYKPTATMGKKSASVILFLFMVLHASCQNKNIAEVGTSTLLVSDMETTISTPDLLIGNSKKDHPQQDTRLTTQQSIEIGSGGSTGTVTNQVFGTTASTHTAWTTPLAEPLTGKWSARETIVVSTQESTANSFIIGSTRRIISGPTEGFTAGPTELSMVISIEGSTLNPTDPHTNTLTTDISKGQPTENVHETSLDYPSDIPAKQSTDKYTEIVTYQPTNTIELDSSEHFTEWQGGTLTEYSTGTLSGTSSQLRGDESIVTSSLTPTASQKYTLATATYTPTEKTTLPVIIEQSTELIAASSFSEQSTEAAPASLYTEHSRQPVTESSYTEQYIEPTTASSDHDQSAGPTNTSSLSEQSTSVHNITQQPIDRSSEATSANPQNETAAGNIGASNDDWKIAVGVVIPLALLIAVLVGVYICYRKKYPVRMIIGREFGKFSNPNYHRRGHTPSLVREDADFIFSNNRTSTSIPSQEFNPVNKKIMYDNMGFVKDDNDDEDEQERKFLKNKSWLFKNASDESKNKAEEDADMTAESSFIANSSTAVEPKLDANRNETNTSKDMKQSKAVADHETTPVIMPRRKKKAPEPPGNKAPFPQSNNESNRQPATIQITSETKVDISKSVGSSLPRNIVLLGTAGKEPLKHTNSDNEIPKNVKSGVQLFQQTVLNQIKERSRSLTLDPAELDGRSRSFSVDQPSSTRKMSLYDEIVEATRLRFLAAQKMTSSVSEQVSPVIAFVVGADFRDRDISVASSALSADDDTAHDDGIIADYSASWTQSKLESKPATGVDVNPNERPTVKQTNFEEISQQESNTSLRDVDTSHEDENKSSSDNTGHYNSSTSYRLLSDSRDDEEINESKETTSSKIPDNAKSTDMTSVLLSGAAPEDNSYQDDMDSAIPGAFSSTNIGHNHEGVLKRKTSLTSESSSSEADQEGTKLGYSNVAYISDLDIPPTKNTNSDETDAEENGFSGCTTKTLSPADENDHRYLENDMNEDNSIEASKQSLSESRQKFKLMSPEMKNSGSSTESVAGSSESSRGIPSDDEEEEDLDMYFPTSVETPNTNQDNDNIEDVIDSSPLGINQPFLRLHQGDNADDPTSPTADNNYSQKVIFQTQYSNSSSDSSDFPPSKAVNLLSSKSQISTDVAQGASSPAVTSTKKDPVETASQDQFEDRQGTEESGSYTLLDYLDDADVDV</sequence>
<feature type="region of interest" description="Disordered" evidence="1">
    <location>
        <begin position="516"/>
        <end position="603"/>
    </location>
</feature>
<feature type="chain" id="PRO_5035901164" evidence="3">
    <location>
        <begin position="29"/>
        <end position="1189"/>
    </location>
</feature>
<feature type="compositionally biased region" description="Acidic residues" evidence="1">
    <location>
        <begin position="1036"/>
        <end position="1045"/>
    </location>
</feature>
<evidence type="ECO:0000313" key="5">
    <source>
        <dbReference type="Proteomes" id="UP000678393"/>
    </source>
</evidence>
<feature type="region of interest" description="Disordered" evidence="1">
    <location>
        <begin position="775"/>
        <end position="931"/>
    </location>
</feature>
<feature type="compositionally biased region" description="Polar residues" evidence="1">
    <location>
        <begin position="826"/>
        <end position="840"/>
    </location>
</feature>
<feature type="compositionally biased region" description="Low complexity" evidence="1">
    <location>
        <begin position="1017"/>
        <end position="1031"/>
    </location>
</feature>
<feature type="region of interest" description="Disordered" evidence="1">
    <location>
        <begin position="943"/>
        <end position="1098"/>
    </location>
</feature>
<keyword evidence="3" id="KW-0732">Signal</keyword>
<feature type="compositionally biased region" description="Basic and acidic residues" evidence="1">
    <location>
        <begin position="813"/>
        <end position="825"/>
    </location>
</feature>
<feature type="compositionally biased region" description="Polar residues" evidence="1">
    <location>
        <begin position="795"/>
        <end position="812"/>
    </location>
</feature>
<dbReference type="Proteomes" id="UP000678393">
    <property type="component" value="Unassembled WGS sequence"/>
</dbReference>
<feature type="region of interest" description="Disordered" evidence="1">
    <location>
        <begin position="337"/>
        <end position="391"/>
    </location>
</feature>
<feature type="compositionally biased region" description="Low complexity" evidence="1">
    <location>
        <begin position="916"/>
        <end position="925"/>
    </location>
</feature>
<organism evidence="4 5">
    <name type="scientific">Candidula unifasciata</name>
    <dbReference type="NCBI Taxonomy" id="100452"/>
    <lineage>
        <taxon>Eukaryota</taxon>
        <taxon>Metazoa</taxon>
        <taxon>Spiralia</taxon>
        <taxon>Lophotrochozoa</taxon>
        <taxon>Mollusca</taxon>
        <taxon>Gastropoda</taxon>
        <taxon>Heterobranchia</taxon>
        <taxon>Euthyneura</taxon>
        <taxon>Panpulmonata</taxon>
        <taxon>Eupulmonata</taxon>
        <taxon>Stylommatophora</taxon>
        <taxon>Helicina</taxon>
        <taxon>Helicoidea</taxon>
        <taxon>Geomitridae</taxon>
        <taxon>Candidula</taxon>
    </lineage>
</organism>
<proteinExistence type="predicted"/>
<feature type="compositionally biased region" description="Polar residues" evidence="1">
    <location>
        <begin position="347"/>
        <end position="386"/>
    </location>
</feature>
<reference evidence="4" key="1">
    <citation type="submission" date="2021-04" db="EMBL/GenBank/DDBJ databases">
        <authorList>
            <consortium name="Molecular Ecology Group"/>
        </authorList>
    </citation>
    <scope>NUCLEOTIDE SEQUENCE</scope>
</reference>
<feature type="compositionally biased region" description="Polar residues" evidence="1">
    <location>
        <begin position="859"/>
        <end position="875"/>
    </location>
</feature>
<keyword evidence="5" id="KW-1185">Reference proteome</keyword>
<feature type="region of interest" description="Disordered" evidence="1">
    <location>
        <begin position="310"/>
        <end position="329"/>
    </location>
</feature>
<feature type="region of interest" description="Disordered" evidence="1">
    <location>
        <begin position="1132"/>
        <end position="1189"/>
    </location>
</feature>
<keyword evidence="2" id="KW-0812">Transmembrane</keyword>
<feature type="compositionally biased region" description="Polar residues" evidence="1">
    <location>
        <begin position="166"/>
        <end position="188"/>
    </location>
</feature>
<gene>
    <name evidence="4" type="ORF">CUNI_LOCUS8325</name>
</gene>
<feature type="transmembrane region" description="Helical" evidence="2">
    <location>
        <begin position="399"/>
        <end position="421"/>
    </location>
</feature>
<evidence type="ECO:0000256" key="2">
    <source>
        <dbReference type="SAM" id="Phobius"/>
    </source>
</evidence>
<feature type="compositionally biased region" description="Polar residues" evidence="1">
    <location>
        <begin position="993"/>
        <end position="1002"/>
    </location>
</feature>
<accession>A0A8S3YZW6</accession>
<keyword evidence="2" id="KW-1133">Transmembrane helix</keyword>
<feature type="compositionally biased region" description="Polar residues" evidence="1">
    <location>
        <begin position="1132"/>
        <end position="1150"/>
    </location>
</feature>
<feature type="compositionally biased region" description="Basic and acidic residues" evidence="1">
    <location>
        <begin position="545"/>
        <end position="571"/>
    </location>
</feature>
<feature type="region of interest" description="Disordered" evidence="1">
    <location>
        <begin position="166"/>
        <end position="193"/>
    </location>
</feature>
<protein>
    <submittedName>
        <fullName evidence="4">Uncharacterized protein</fullName>
    </submittedName>
</protein>
<evidence type="ECO:0000256" key="1">
    <source>
        <dbReference type="SAM" id="MobiDB-lite"/>
    </source>
</evidence>
<evidence type="ECO:0000256" key="3">
    <source>
        <dbReference type="SAM" id="SignalP"/>
    </source>
</evidence>